<dbReference type="EMBL" id="GL437265">
    <property type="protein sequence ID" value="EFN70735.1"/>
    <property type="molecule type" value="Genomic_DNA"/>
</dbReference>
<dbReference type="OMA" id="KECYPSQ"/>
<evidence type="ECO:0000313" key="1">
    <source>
        <dbReference type="EMBL" id="EFN70735.1"/>
    </source>
</evidence>
<sequence length="79" mass="9247">TSYSAEEALALIEDVKLSKYQYEVVRMQAKKRNVDIYPAYNKILEAKKECYPSQILTSEVEAHINLQSLIDHTILRRFK</sequence>
<keyword evidence="2" id="KW-1185">Reference proteome</keyword>
<accession>E2A754</accession>
<reference evidence="1 2" key="1">
    <citation type="journal article" date="2010" name="Science">
        <title>Genomic comparison of the ants Camponotus floridanus and Harpegnathos saltator.</title>
        <authorList>
            <person name="Bonasio R."/>
            <person name="Zhang G."/>
            <person name="Ye C."/>
            <person name="Mutti N.S."/>
            <person name="Fang X."/>
            <person name="Qin N."/>
            <person name="Donahue G."/>
            <person name="Yang P."/>
            <person name="Li Q."/>
            <person name="Li C."/>
            <person name="Zhang P."/>
            <person name="Huang Z."/>
            <person name="Berger S.L."/>
            <person name="Reinberg D."/>
            <person name="Wang J."/>
            <person name="Liebig J."/>
        </authorList>
    </citation>
    <scope>NUCLEOTIDE SEQUENCE [LARGE SCALE GENOMIC DNA]</scope>
    <source>
        <strain evidence="2">C129</strain>
    </source>
</reference>
<proteinExistence type="predicted"/>
<name>E2A754_CAMFO</name>
<organism evidence="2">
    <name type="scientific">Camponotus floridanus</name>
    <name type="common">Florida carpenter ant</name>
    <dbReference type="NCBI Taxonomy" id="104421"/>
    <lineage>
        <taxon>Eukaryota</taxon>
        <taxon>Metazoa</taxon>
        <taxon>Ecdysozoa</taxon>
        <taxon>Arthropoda</taxon>
        <taxon>Hexapoda</taxon>
        <taxon>Insecta</taxon>
        <taxon>Pterygota</taxon>
        <taxon>Neoptera</taxon>
        <taxon>Endopterygota</taxon>
        <taxon>Hymenoptera</taxon>
        <taxon>Apocrita</taxon>
        <taxon>Aculeata</taxon>
        <taxon>Formicoidea</taxon>
        <taxon>Formicidae</taxon>
        <taxon>Formicinae</taxon>
        <taxon>Camponotus</taxon>
    </lineage>
</organism>
<dbReference type="Proteomes" id="UP000000311">
    <property type="component" value="Unassembled WGS sequence"/>
</dbReference>
<feature type="non-terminal residue" evidence="1">
    <location>
        <position position="1"/>
    </location>
</feature>
<feature type="non-terminal residue" evidence="1">
    <location>
        <position position="79"/>
    </location>
</feature>
<dbReference type="InParanoid" id="E2A754"/>
<evidence type="ECO:0000313" key="2">
    <source>
        <dbReference type="Proteomes" id="UP000000311"/>
    </source>
</evidence>
<dbReference type="AlphaFoldDB" id="E2A754"/>
<gene>
    <name evidence="1" type="ORF">EAG_07643</name>
</gene>
<protein>
    <submittedName>
        <fullName evidence="1">Uncharacterized protein</fullName>
    </submittedName>
</protein>